<organism evidence="1 2">
    <name type="scientific">Thermacetogenium phaeum (strain ATCC BAA-254 / DSM 26808 / PB)</name>
    <dbReference type="NCBI Taxonomy" id="1089553"/>
    <lineage>
        <taxon>Bacteria</taxon>
        <taxon>Bacillati</taxon>
        <taxon>Bacillota</taxon>
        <taxon>Clostridia</taxon>
        <taxon>Thermoanaerobacterales</taxon>
        <taxon>Thermoanaerobacteraceae</taxon>
        <taxon>Thermacetogenium</taxon>
    </lineage>
</organism>
<dbReference type="KEGG" id="tpz:Tph_c21820"/>
<dbReference type="Pfam" id="PF04294">
    <property type="entry name" value="VanW"/>
    <property type="match status" value="1"/>
</dbReference>
<dbReference type="STRING" id="1089553.Tph_c21820"/>
<proteinExistence type="predicted"/>
<dbReference type="OrthoDB" id="9797191at2"/>
<dbReference type="AlphaFoldDB" id="K4LWK5"/>
<dbReference type="InterPro" id="IPR007391">
    <property type="entry name" value="Vancomycin_resist_VanW"/>
</dbReference>
<dbReference type="HOGENOM" id="CLU_2620909_0_0_9"/>
<accession>K4LWK5</accession>
<dbReference type="Proteomes" id="UP000000467">
    <property type="component" value="Chromosome"/>
</dbReference>
<protein>
    <submittedName>
        <fullName evidence="1">Uncharacterized protein</fullName>
    </submittedName>
</protein>
<name>K4LWK5_THEPS</name>
<dbReference type="eggNOG" id="COG2720">
    <property type="taxonomic scope" value="Bacteria"/>
</dbReference>
<sequence length="78" mass="9069">MDTDVASCPAKNPFGSGATVFFNYIDLQVRNDTNQTFYLRLWLTDTHLCGEWRSDRPILYTYQVYKFPARMPLISIKG</sequence>
<evidence type="ECO:0000313" key="2">
    <source>
        <dbReference type="Proteomes" id="UP000000467"/>
    </source>
</evidence>
<gene>
    <name evidence="1" type="ordered locus">Tph_c21820</name>
</gene>
<evidence type="ECO:0000313" key="1">
    <source>
        <dbReference type="EMBL" id="AFV12374.1"/>
    </source>
</evidence>
<keyword evidence="2" id="KW-1185">Reference proteome</keyword>
<reference evidence="1 2" key="1">
    <citation type="journal article" date="2012" name="BMC Genomics">
        <title>Genome-guided analysis of physiological and morphological traits of the fermentative acetate oxidizer Thermacetogenium phaeum.</title>
        <authorList>
            <person name="Oehler D."/>
            <person name="Poehlein A."/>
            <person name="Leimbach A."/>
            <person name="Muller N."/>
            <person name="Daniel R."/>
            <person name="Gottschalk G."/>
            <person name="Schink B."/>
        </authorList>
    </citation>
    <scope>NUCLEOTIDE SEQUENCE [LARGE SCALE GENOMIC DNA]</scope>
    <source>
        <strain evidence="2">ATCC BAA-254 / DSM 26808 / PB</strain>
    </source>
</reference>
<dbReference type="EMBL" id="CP003732">
    <property type="protein sequence ID" value="AFV12374.1"/>
    <property type="molecule type" value="Genomic_DNA"/>
</dbReference>